<evidence type="ECO:0000313" key="3">
    <source>
        <dbReference type="Proteomes" id="UP000248924"/>
    </source>
</evidence>
<gene>
    <name evidence="2" type="ORF">C1I95_01270</name>
</gene>
<dbReference type="RefSeq" id="WP_111211875.1">
    <property type="nucleotide sequence ID" value="NZ_POTY01000003.1"/>
</dbReference>
<keyword evidence="3" id="KW-1185">Reference proteome</keyword>
<proteinExistence type="predicted"/>
<reference evidence="2 3" key="1">
    <citation type="submission" date="2018-01" db="EMBL/GenBank/DDBJ databases">
        <title>Draft genome sequence of Jishengella sp. NA12.</title>
        <authorList>
            <person name="Sahin N."/>
            <person name="Ay H."/>
            <person name="Saygin H."/>
        </authorList>
    </citation>
    <scope>NUCLEOTIDE SEQUENCE [LARGE SCALE GENOMIC DNA]</scope>
    <source>
        <strain evidence="2 3">NA12</strain>
    </source>
</reference>
<dbReference type="AlphaFoldDB" id="A0A2W2F419"/>
<feature type="compositionally biased region" description="Low complexity" evidence="1">
    <location>
        <begin position="98"/>
        <end position="108"/>
    </location>
</feature>
<feature type="region of interest" description="Disordered" evidence="1">
    <location>
        <begin position="65"/>
        <end position="119"/>
    </location>
</feature>
<dbReference type="OrthoDB" id="4558074at2"/>
<accession>A0A2W2F419</accession>
<sequence length="171" mass="17991">MGDYTITIRAEGADTETVICVDMDGSTPRVVELAMRAGSGISAPTLPTFDLNLLLRALFPSGATPATPAAVESTVGPAVEETSAEQPRATAAGKRSVRSGANRAAAGTGRRRTEAPVPKGRVYRRMPEDVVEVFNRTGTVTAVAEHYGVPRHTAQGWIGRLRRRGGFSAAS</sequence>
<protein>
    <submittedName>
        <fullName evidence="2">Uncharacterized protein</fullName>
    </submittedName>
</protein>
<dbReference type="EMBL" id="POTY01000003">
    <property type="protein sequence ID" value="PZG24169.1"/>
    <property type="molecule type" value="Genomic_DNA"/>
</dbReference>
<evidence type="ECO:0000256" key="1">
    <source>
        <dbReference type="SAM" id="MobiDB-lite"/>
    </source>
</evidence>
<dbReference type="Proteomes" id="UP000248924">
    <property type="component" value="Unassembled WGS sequence"/>
</dbReference>
<evidence type="ECO:0000313" key="2">
    <source>
        <dbReference type="EMBL" id="PZG24169.1"/>
    </source>
</evidence>
<comment type="caution">
    <text evidence="2">The sequence shown here is derived from an EMBL/GenBank/DDBJ whole genome shotgun (WGS) entry which is preliminary data.</text>
</comment>
<name>A0A2W2F419_9ACTN</name>
<organism evidence="2 3">
    <name type="scientific">Micromonospora craterilacus</name>
    <dbReference type="NCBI Taxonomy" id="1655439"/>
    <lineage>
        <taxon>Bacteria</taxon>
        <taxon>Bacillati</taxon>
        <taxon>Actinomycetota</taxon>
        <taxon>Actinomycetes</taxon>
        <taxon>Micromonosporales</taxon>
        <taxon>Micromonosporaceae</taxon>
        <taxon>Micromonospora</taxon>
    </lineage>
</organism>